<keyword evidence="4" id="KW-0472">Membrane</keyword>
<feature type="transmembrane region" description="Helical" evidence="4">
    <location>
        <begin position="96"/>
        <end position="115"/>
    </location>
</feature>
<dbReference type="GO" id="GO:0009055">
    <property type="term" value="F:electron transfer activity"/>
    <property type="evidence" value="ECO:0007669"/>
    <property type="project" value="InterPro"/>
</dbReference>
<evidence type="ECO:0000256" key="3">
    <source>
        <dbReference type="ARBA" id="ARBA00023004"/>
    </source>
</evidence>
<keyword evidence="3" id="KW-0408">Iron</keyword>
<keyword evidence="4" id="KW-1133">Transmembrane helix</keyword>
<dbReference type="GO" id="GO:0020037">
    <property type="term" value="F:heme binding"/>
    <property type="evidence" value="ECO:0007669"/>
    <property type="project" value="InterPro"/>
</dbReference>
<evidence type="ECO:0000256" key="4">
    <source>
        <dbReference type="SAM" id="Phobius"/>
    </source>
</evidence>
<keyword evidence="1" id="KW-0349">Heme</keyword>
<dbReference type="Pfam" id="PF00034">
    <property type="entry name" value="Cytochrom_C"/>
    <property type="match status" value="1"/>
</dbReference>
<feature type="domain" description="Cytochrome c" evidence="5">
    <location>
        <begin position="1"/>
        <end position="83"/>
    </location>
</feature>
<dbReference type="InterPro" id="IPR009056">
    <property type="entry name" value="Cyt_c-like_dom"/>
</dbReference>
<accession>A0A383DYW1</accession>
<dbReference type="InterPro" id="IPR036909">
    <property type="entry name" value="Cyt_c-like_dom_sf"/>
</dbReference>
<dbReference type="Gene3D" id="1.10.760.10">
    <property type="entry name" value="Cytochrome c-like domain"/>
    <property type="match status" value="1"/>
</dbReference>
<dbReference type="GO" id="GO:0046872">
    <property type="term" value="F:metal ion binding"/>
    <property type="evidence" value="ECO:0007669"/>
    <property type="project" value="UniProtKB-KW"/>
</dbReference>
<dbReference type="SUPFAM" id="SSF46626">
    <property type="entry name" value="Cytochrome c"/>
    <property type="match status" value="1"/>
</dbReference>
<evidence type="ECO:0000256" key="2">
    <source>
        <dbReference type="ARBA" id="ARBA00022723"/>
    </source>
</evidence>
<proteinExistence type="predicted"/>
<dbReference type="EMBL" id="UINC01221418">
    <property type="protein sequence ID" value="SVE49747.1"/>
    <property type="molecule type" value="Genomic_DNA"/>
</dbReference>
<reference evidence="6" key="1">
    <citation type="submission" date="2018-05" db="EMBL/GenBank/DDBJ databases">
        <authorList>
            <person name="Lanie J.A."/>
            <person name="Ng W.-L."/>
            <person name="Kazmierczak K.M."/>
            <person name="Andrzejewski T.M."/>
            <person name="Davidsen T.M."/>
            <person name="Wayne K.J."/>
            <person name="Tettelin H."/>
            <person name="Glass J.I."/>
            <person name="Rusch D."/>
            <person name="Podicherti R."/>
            <person name="Tsui H.-C.T."/>
            <person name="Winkler M.E."/>
        </authorList>
    </citation>
    <scope>NUCLEOTIDE SEQUENCE</scope>
</reference>
<sequence>QNNCAACHSIGKGKLVGPDLAGVTSRRKKSWLIRQIQDPEGLIAEKDPIAIQLMQEADNVPMVSLELSDAEVAAVISYLKSTEQQAAVKAGLPSQYIPTLLISIVVLIGLTLIGLKAGSKNVDVR</sequence>
<gene>
    <name evidence="6" type="ORF">METZ01_LOCUS502601</name>
</gene>
<keyword evidence="2" id="KW-0479">Metal-binding</keyword>
<evidence type="ECO:0000259" key="5">
    <source>
        <dbReference type="PROSITE" id="PS51007"/>
    </source>
</evidence>
<keyword evidence="4" id="KW-0812">Transmembrane</keyword>
<name>A0A383DYW1_9ZZZZ</name>
<evidence type="ECO:0000256" key="1">
    <source>
        <dbReference type="ARBA" id="ARBA00022617"/>
    </source>
</evidence>
<organism evidence="6">
    <name type="scientific">marine metagenome</name>
    <dbReference type="NCBI Taxonomy" id="408172"/>
    <lineage>
        <taxon>unclassified sequences</taxon>
        <taxon>metagenomes</taxon>
        <taxon>ecological metagenomes</taxon>
    </lineage>
</organism>
<protein>
    <recommendedName>
        <fullName evidence="5">Cytochrome c domain-containing protein</fullName>
    </recommendedName>
</protein>
<dbReference type="AlphaFoldDB" id="A0A383DYW1"/>
<dbReference type="PROSITE" id="PS51007">
    <property type="entry name" value="CYTC"/>
    <property type="match status" value="1"/>
</dbReference>
<feature type="non-terminal residue" evidence="6">
    <location>
        <position position="1"/>
    </location>
</feature>
<evidence type="ECO:0000313" key="6">
    <source>
        <dbReference type="EMBL" id="SVE49747.1"/>
    </source>
</evidence>